<proteinExistence type="predicted"/>
<dbReference type="EMBL" id="JBBWWR010000005">
    <property type="protein sequence ID" value="KAK8967218.1"/>
    <property type="molecule type" value="Genomic_DNA"/>
</dbReference>
<comment type="caution">
    <text evidence="1">The sequence shown here is derived from an EMBL/GenBank/DDBJ whole genome shotgun (WGS) entry which is preliminary data.</text>
</comment>
<sequence>MVEEVYERFINMVPDPLQSDMLEGMEAVRRDGVLAATLAYVSRDNTKNESGKEKSTYTLVARRDEWRTEKSDDLPSASMKEETQAETGFNSISNDLHCHWFLLEVSNDGLVILVVINFVTNDIHIKAIMGVRSRRESFSLTIATHSSQMHNRLLLAPIFIFSQFLARTGTHLPNIRISISFSSNSYL</sequence>
<protein>
    <submittedName>
        <fullName evidence="1">Uncharacterized protein</fullName>
    </submittedName>
</protein>
<accession>A0ABR2MTE7</accession>
<reference evidence="1 2" key="1">
    <citation type="journal article" date="2022" name="Nat. Plants">
        <title>Genomes of leafy and leafless Platanthera orchids illuminate the evolution of mycoheterotrophy.</title>
        <authorList>
            <person name="Li M.H."/>
            <person name="Liu K.W."/>
            <person name="Li Z."/>
            <person name="Lu H.C."/>
            <person name="Ye Q.L."/>
            <person name="Zhang D."/>
            <person name="Wang J.Y."/>
            <person name="Li Y.F."/>
            <person name="Zhong Z.M."/>
            <person name="Liu X."/>
            <person name="Yu X."/>
            <person name="Liu D.K."/>
            <person name="Tu X.D."/>
            <person name="Liu B."/>
            <person name="Hao Y."/>
            <person name="Liao X.Y."/>
            <person name="Jiang Y.T."/>
            <person name="Sun W.H."/>
            <person name="Chen J."/>
            <person name="Chen Y.Q."/>
            <person name="Ai Y."/>
            <person name="Zhai J.W."/>
            <person name="Wu S.S."/>
            <person name="Zhou Z."/>
            <person name="Hsiao Y.Y."/>
            <person name="Wu W.L."/>
            <person name="Chen Y.Y."/>
            <person name="Lin Y.F."/>
            <person name="Hsu J.L."/>
            <person name="Li C.Y."/>
            <person name="Wang Z.W."/>
            <person name="Zhao X."/>
            <person name="Zhong W.Y."/>
            <person name="Ma X.K."/>
            <person name="Ma L."/>
            <person name="Huang J."/>
            <person name="Chen G.Z."/>
            <person name="Huang M.Z."/>
            <person name="Huang L."/>
            <person name="Peng D.H."/>
            <person name="Luo Y.B."/>
            <person name="Zou S.Q."/>
            <person name="Chen S.P."/>
            <person name="Lan S."/>
            <person name="Tsai W.C."/>
            <person name="Van de Peer Y."/>
            <person name="Liu Z.J."/>
        </authorList>
    </citation>
    <scope>NUCLEOTIDE SEQUENCE [LARGE SCALE GENOMIC DNA]</scope>
    <source>
        <strain evidence="1">Lor288</strain>
    </source>
</reference>
<keyword evidence="2" id="KW-1185">Reference proteome</keyword>
<evidence type="ECO:0000313" key="1">
    <source>
        <dbReference type="EMBL" id="KAK8967218.1"/>
    </source>
</evidence>
<organism evidence="1 2">
    <name type="scientific">Platanthera guangdongensis</name>
    <dbReference type="NCBI Taxonomy" id="2320717"/>
    <lineage>
        <taxon>Eukaryota</taxon>
        <taxon>Viridiplantae</taxon>
        <taxon>Streptophyta</taxon>
        <taxon>Embryophyta</taxon>
        <taxon>Tracheophyta</taxon>
        <taxon>Spermatophyta</taxon>
        <taxon>Magnoliopsida</taxon>
        <taxon>Liliopsida</taxon>
        <taxon>Asparagales</taxon>
        <taxon>Orchidaceae</taxon>
        <taxon>Orchidoideae</taxon>
        <taxon>Orchideae</taxon>
        <taxon>Orchidinae</taxon>
        <taxon>Platanthera</taxon>
    </lineage>
</organism>
<dbReference type="Proteomes" id="UP001412067">
    <property type="component" value="Unassembled WGS sequence"/>
</dbReference>
<name>A0ABR2MTE7_9ASPA</name>
<evidence type="ECO:0000313" key="2">
    <source>
        <dbReference type="Proteomes" id="UP001412067"/>
    </source>
</evidence>
<gene>
    <name evidence="1" type="ORF">KSP40_PGU017828</name>
</gene>